<dbReference type="AlphaFoldDB" id="A0A6L5WHG7"/>
<evidence type="ECO:0000256" key="2">
    <source>
        <dbReference type="ARBA" id="ARBA00022741"/>
    </source>
</evidence>
<dbReference type="GO" id="GO:0005886">
    <property type="term" value="C:plasma membrane"/>
    <property type="evidence" value="ECO:0007669"/>
    <property type="project" value="TreeGrafter"/>
</dbReference>
<dbReference type="Gene3D" id="3.40.50.300">
    <property type="entry name" value="P-loop containing nucleotide triphosphate hydrolases"/>
    <property type="match status" value="1"/>
</dbReference>
<sequence>MANDVIISASNLVLGYDSRPVIRGVDFKIYANDFVVITGESGSGKSTLLKSFYGEILVKSGELSIGYYDDKYGLIYHNMKTISNKKLSLLRQKMGVVFQDYRLINEWSIEKNVMLPLWIMGCSNEIRKNNSEKLLSYVKLGHKLGKFPLELSGGEQQRVAIARAMAHKPKFLLCDEPTGNLDDFSSEIIWDFLKAAREQLKATVVVVTHRPPSTLKFDFRHFNIKDGKIDECF</sequence>
<dbReference type="InterPro" id="IPR025662">
    <property type="entry name" value="Sigma_54_int_dom_ATP-bd_1"/>
</dbReference>
<reference evidence="5 6" key="2">
    <citation type="submission" date="2020-03" db="EMBL/GenBank/DDBJ databases">
        <title>Campylobacter portucalensis sp. nov., a new species of Campylobacter isolated from the reproductive tract of bulls.</title>
        <authorList>
            <person name="Silva M.F."/>
            <person name="Pereira G."/>
            <person name="Carneiro C."/>
            <person name="Hemphill A."/>
            <person name="Mateus L."/>
            <person name="Lopes-Da-Costa L."/>
            <person name="Silva E."/>
        </authorList>
    </citation>
    <scope>NUCLEOTIDE SEQUENCE [LARGE SCALE GENOMIC DNA]</scope>
    <source>
        <strain evidence="5 6">FMV-PI01</strain>
    </source>
</reference>
<evidence type="ECO:0000313" key="5">
    <source>
        <dbReference type="EMBL" id="MSN96494.1"/>
    </source>
</evidence>
<dbReference type="SMART" id="SM00382">
    <property type="entry name" value="AAA"/>
    <property type="match status" value="1"/>
</dbReference>
<keyword evidence="3 5" id="KW-0067">ATP-binding</keyword>
<accession>A0A6L5WHG7</accession>
<proteinExistence type="predicted"/>
<dbReference type="GO" id="GO:0016887">
    <property type="term" value="F:ATP hydrolysis activity"/>
    <property type="evidence" value="ECO:0007669"/>
    <property type="project" value="InterPro"/>
</dbReference>
<keyword evidence="6" id="KW-1185">Reference proteome</keyword>
<dbReference type="InterPro" id="IPR017911">
    <property type="entry name" value="MacB-like_ATP-bd"/>
</dbReference>
<comment type="caution">
    <text evidence="5">The sequence shown here is derived from an EMBL/GenBank/DDBJ whole genome shotgun (WGS) entry which is preliminary data.</text>
</comment>
<evidence type="ECO:0000259" key="4">
    <source>
        <dbReference type="PROSITE" id="PS50893"/>
    </source>
</evidence>
<dbReference type="SUPFAM" id="SSF52540">
    <property type="entry name" value="P-loop containing nucleoside triphosphate hydrolases"/>
    <property type="match status" value="1"/>
</dbReference>
<dbReference type="InterPro" id="IPR015854">
    <property type="entry name" value="ABC_transpr_LolD-like"/>
</dbReference>
<feature type="domain" description="ABC transporter" evidence="4">
    <location>
        <begin position="7"/>
        <end position="233"/>
    </location>
</feature>
<dbReference type="PROSITE" id="PS00675">
    <property type="entry name" value="SIGMA54_INTERACT_1"/>
    <property type="match status" value="1"/>
</dbReference>
<name>A0A6L5WHG7_9BACT</name>
<gene>
    <name evidence="5" type="ORF">F1B92_04815</name>
</gene>
<protein>
    <submittedName>
        <fullName evidence="5">ABC transporter ATP-binding protein</fullName>
    </submittedName>
</protein>
<dbReference type="EMBL" id="VWSJ01000015">
    <property type="protein sequence ID" value="MSN96494.1"/>
    <property type="molecule type" value="Genomic_DNA"/>
</dbReference>
<dbReference type="InterPro" id="IPR003439">
    <property type="entry name" value="ABC_transporter-like_ATP-bd"/>
</dbReference>
<dbReference type="InterPro" id="IPR027417">
    <property type="entry name" value="P-loop_NTPase"/>
</dbReference>
<dbReference type="InterPro" id="IPR003593">
    <property type="entry name" value="AAA+_ATPase"/>
</dbReference>
<dbReference type="PROSITE" id="PS50893">
    <property type="entry name" value="ABC_TRANSPORTER_2"/>
    <property type="match status" value="1"/>
</dbReference>
<keyword evidence="2" id="KW-0547">Nucleotide-binding</keyword>
<evidence type="ECO:0000256" key="1">
    <source>
        <dbReference type="ARBA" id="ARBA00022448"/>
    </source>
</evidence>
<dbReference type="PANTHER" id="PTHR24220">
    <property type="entry name" value="IMPORT ATP-BINDING PROTEIN"/>
    <property type="match status" value="1"/>
</dbReference>
<dbReference type="Pfam" id="PF00005">
    <property type="entry name" value="ABC_tran"/>
    <property type="match status" value="1"/>
</dbReference>
<dbReference type="PANTHER" id="PTHR24220:SF86">
    <property type="entry name" value="ABC TRANSPORTER ABCH.1"/>
    <property type="match status" value="1"/>
</dbReference>
<dbReference type="InterPro" id="IPR017871">
    <property type="entry name" value="ABC_transporter-like_CS"/>
</dbReference>
<dbReference type="GO" id="GO:0005524">
    <property type="term" value="F:ATP binding"/>
    <property type="evidence" value="ECO:0007669"/>
    <property type="project" value="UniProtKB-KW"/>
</dbReference>
<dbReference type="PROSITE" id="PS00211">
    <property type="entry name" value="ABC_TRANSPORTER_1"/>
    <property type="match status" value="1"/>
</dbReference>
<dbReference type="GO" id="GO:0022857">
    <property type="term" value="F:transmembrane transporter activity"/>
    <property type="evidence" value="ECO:0007669"/>
    <property type="project" value="TreeGrafter"/>
</dbReference>
<dbReference type="Proteomes" id="UP000476338">
    <property type="component" value="Unassembled WGS sequence"/>
</dbReference>
<reference evidence="5 6" key="1">
    <citation type="submission" date="2019-09" db="EMBL/GenBank/DDBJ databases">
        <authorList>
            <person name="Silva M."/>
            <person name="Pereira G."/>
            <person name="Lopes-Da-Costa L."/>
            <person name="Silva E."/>
        </authorList>
    </citation>
    <scope>NUCLEOTIDE SEQUENCE [LARGE SCALE GENOMIC DNA]</scope>
    <source>
        <strain evidence="5 6">FMV-PI01</strain>
    </source>
</reference>
<keyword evidence="1" id="KW-0813">Transport</keyword>
<organism evidence="5 6">
    <name type="scientific">Campylobacter portucalensis</name>
    <dbReference type="NCBI Taxonomy" id="2608384"/>
    <lineage>
        <taxon>Bacteria</taxon>
        <taxon>Pseudomonadati</taxon>
        <taxon>Campylobacterota</taxon>
        <taxon>Epsilonproteobacteria</taxon>
        <taxon>Campylobacterales</taxon>
        <taxon>Campylobacteraceae</taxon>
        <taxon>Campylobacter</taxon>
    </lineage>
</organism>
<evidence type="ECO:0000256" key="3">
    <source>
        <dbReference type="ARBA" id="ARBA00022840"/>
    </source>
</evidence>
<dbReference type="CDD" id="cd03255">
    <property type="entry name" value="ABC_MJ0796_LolCDE_FtsE"/>
    <property type="match status" value="1"/>
</dbReference>
<dbReference type="RefSeq" id="WP_154570764.1">
    <property type="nucleotide sequence ID" value="NZ_VWSJ01000015.1"/>
</dbReference>
<evidence type="ECO:0000313" key="6">
    <source>
        <dbReference type="Proteomes" id="UP000476338"/>
    </source>
</evidence>